<accession>A0A4P1R165</accession>
<evidence type="ECO:0000313" key="4">
    <source>
        <dbReference type="Proteomes" id="UP000188354"/>
    </source>
</evidence>
<dbReference type="Proteomes" id="UP000188354">
    <property type="component" value="Chromosome LG13"/>
</dbReference>
<dbReference type="EMBL" id="CM007373">
    <property type="protein sequence ID" value="OIV99517.1"/>
    <property type="molecule type" value="Genomic_DNA"/>
</dbReference>
<dbReference type="STRING" id="3871.A0A4P1R165"/>
<proteinExistence type="predicted"/>
<sequence>MDLPKDEAESGGGDCHPQNPNTNPNSNKGGSKGKSCKGCAYYSSVHKAKSKNPTCVGFSRTLPQVPPYVVGETELEASKEGRTLTNFKYACIGYSVYLDNKDSSADSKDKTAKLPFCVGLEVVLEEKQSTSPVGHVPAHARKTEEHEHATPQPRRYKPPGTTPEEFLNRQANVFCIDDLTPVLETQMFQRNASLVASGVVRNLSRVGNYVKETLDDILYRRPNCYDGLSKAFLFFEGQRVGGTCSYDEPTMPVKHQIRFPMAFTTTMLAWSDPEFGDMMPPNELKRFGSSHYACF</sequence>
<gene>
    <name evidence="3" type="ORF">TanjilG_17327</name>
</gene>
<name>A0A4P1R165_LUPAN</name>
<feature type="domain" description="DUF8204" evidence="2">
    <location>
        <begin position="32"/>
        <end position="122"/>
    </location>
</feature>
<feature type="region of interest" description="Disordered" evidence="1">
    <location>
        <begin position="1"/>
        <end position="35"/>
    </location>
</feature>
<evidence type="ECO:0000313" key="3">
    <source>
        <dbReference type="EMBL" id="OIV99517.1"/>
    </source>
</evidence>
<dbReference type="Pfam" id="PF26631">
    <property type="entry name" value="DUF8204"/>
    <property type="match status" value="1"/>
</dbReference>
<dbReference type="PANTHER" id="PTHR34566:SF2">
    <property type="entry name" value="ALTERED INHERITANCE OF MITOCHONDRIA PROTEIN"/>
    <property type="match status" value="1"/>
</dbReference>
<dbReference type="AlphaFoldDB" id="A0A4P1R165"/>
<protein>
    <recommendedName>
        <fullName evidence="2">DUF8204 domain-containing protein</fullName>
    </recommendedName>
</protein>
<reference evidence="3 4" key="1">
    <citation type="journal article" date="2017" name="Plant Biotechnol. J.">
        <title>A comprehensive draft genome sequence for lupin (Lupinus angustifolius), an emerging health food: insights into plant-microbe interactions and legume evolution.</title>
        <authorList>
            <person name="Hane J.K."/>
            <person name="Ming Y."/>
            <person name="Kamphuis L.G."/>
            <person name="Nelson M.N."/>
            <person name="Garg G."/>
            <person name="Atkins C.A."/>
            <person name="Bayer P.E."/>
            <person name="Bravo A."/>
            <person name="Bringans S."/>
            <person name="Cannon S."/>
            <person name="Edwards D."/>
            <person name="Foley R."/>
            <person name="Gao L.L."/>
            <person name="Harrison M.J."/>
            <person name="Huang W."/>
            <person name="Hurgobin B."/>
            <person name="Li S."/>
            <person name="Liu C.W."/>
            <person name="McGrath A."/>
            <person name="Morahan G."/>
            <person name="Murray J."/>
            <person name="Weller J."/>
            <person name="Jian J."/>
            <person name="Singh K.B."/>
        </authorList>
    </citation>
    <scope>NUCLEOTIDE SEQUENCE [LARGE SCALE GENOMIC DNA]</scope>
    <source>
        <strain evidence="4">cv. Tanjil</strain>
        <tissue evidence="3">Whole plant</tissue>
    </source>
</reference>
<feature type="compositionally biased region" description="Low complexity" evidence="1">
    <location>
        <begin position="17"/>
        <end position="29"/>
    </location>
</feature>
<keyword evidence="4" id="KW-1185">Reference proteome</keyword>
<dbReference type="InterPro" id="IPR058517">
    <property type="entry name" value="DUF8204"/>
</dbReference>
<dbReference type="Gramene" id="OIV99517">
    <property type="protein sequence ID" value="OIV99517"/>
    <property type="gene ID" value="TanjilG_17327"/>
</dbReference>
<feature type="region of interest" description="Disordered" evidence="1">
    <location>
        <begin position="131"/>
        <end position="160"/>
    </location>
</feature>
<organism evidence="3 4">
    <name type="scientific">Lupinus angustifolius</name>
    <name type="common">Narrow-leaved blue lupine</name>
    <dbReference type="NCBI Taxonomy" id="3871"/>
    <lineage>
        <taxon>Eukaryota</taxon>
        <taxon>Viridiplantae</taxon>
        <taxon>Streptophyta</taxon>
        <taxon>Embryophyta</taxon>
        <taxon>Tracheophyta</taxon>
        <taxon>Spermatophyta</taxon>
        <taxon>Magnoliopsida</taxon>
        <taxon>eudicotyledons</taxon>
        <taxon>Gunneridae</taxon>
        <taxon>Pentapetalae</taxon>
        <taxon>rosids</taxon>
        <taxon>fabids</taxon>
        <taxon>Fabales</taxon>
        <taxon>Fabaceae</taxon>
        <taxon>Papilionoideae</taxon>
        <taxon>50 kb inversion clade</taxon>
        <taxon>genistoids sensu lato</taxon>
        <taxon>core genistoids</taxon>
        <taxon>Genisteae</taxon>
        <taxon>Lupinus</taxon>
    </lineage>
</organism>
<dbReference type="PANTHER" id="PTHR34566">
    <property type="entry name" value="ALTERED INHERITANCE OF MITOCHONDRIA PROTEIN"/>
    <property type="match status" value="1"/>
</dbReference>
<evidence type="ECO:0000256" key="1">
    <source>
        <dbReference type="SAM" id="MobiDB-lite"/>
    </source>
</evidence>
<evidence type="ECO:0000259" key="2">
    <source>
        <dbReference type="Pfam" id="PF26631"/>
    </source>
</evidence>